<dbReference type="Pfam" id="PF13349">
    <property type="entry name" value="DUF4097"/>
    <property type="match status" value="1"/>
</dbReference>
<feature type="domain" description="DUF4097" evidence="3">
    <location>
        <begin position="40"/>
        <end position="247"/>
    </location>
</feature>
<evidence type="ECO:0000313" key="4">
    <source>
        <dbReference type="EMBL" id="MFC5438123.1"/>
    </source>
</evidence>
<feature type="chain" id="PRO_5045220641" evidence="2">
    <location>
        <begin position="19"/>
        <end position="264"/>
    </location>
</feature>
<accession>A0ABW0JPV5</accession>
<name>A0ABW0JPV5_9GAMM</name>
<dbReference type="Gene3D" id="2.160.20.120">
    <property type="match status" value="1"/>
</dbReference>
<feature type="signal peptide" evidence="2">
    <location>
        <begin position="1"/>
        <end position="18"/>
    </location>
</feature>
<dbReference type="Proteomes" id="UP001596013">
    <property type="component" value="Unassembled WGS sequence"/>
</dbReference>
<evidence type="ECO:0000256" key="2">
    <source>
        <dbReference type="SAM" id="SignalP"/>
    </source>
</evidence>
<feature type="compositionally biased region" description="Basic and acidic residues" evidence="1">
    <location>
        <begin position="254"/>
        <end position="264"/>
    </location>
</feature>
<evidence type="ECO:0000256" key="1">
    <source>
        <dbReference type="SAM" id="MobiDB-lite"/>
    </source>
</evidence>
<keyword evidence="5" id="KW-1185">Reference proteome</keyword>
<protein>
    <submittedName>
        <fullName evidence="4">DUF4097 family beta strand repeat-containing protein</fullName>
    </submittedName>
</protein>
<sequence>MRRLFTATLLLAPIAAFAATPCKYEAPRNLQLDLAGVRAVQIEVHSYNLHLTGSDSARGLAVTGRACASEKAALDDLQVTQRREGDQLLLDIGGSNNRHFSLSLFGDSYANLEVTAQLPANLPVTLSVGSGDADVSGVQQLQSNVGSGDLHVRQTTGKFSTSVGSGNVDATDIGSLELGSVGSGDFKADGIKGDAKVGSIGSGDVTLSHVGGSVHADTLGSGDLAVSDVSGDFSLGAKGSGDVNHSGVKGKVSVPRDKDDGDDD</sequence>
<proteinExistence type="predicted"/>
<evidence type="ECO:0000313" key="5">
    <source>
        <dbReference type="Proteomes" id="UP001596013"/>
    </source>
</evidence>
<reference evidence="5" key="1">
    <citation type="journal article" date="2019" name="Int. J. Syst. Evol. Microbiol.">
        <title>The Global Catalogue of Microorganisms (GCM) 10K type strain sequencing project: providing services to taxonomists for standard genome sequencing and annotation.</title>
        <authorList>
            <consortium name="The Broad Institute Genomics Platform"/>
            <consortium name="The Broad Institute Genome Sequencing Center for Infectious Disease"/>
            <person name="Wu L."/>
            <person name="Ma J."/>
        </authorList>
    </citation>
    <scope>NUCLEOTIDE SEQUENCE [LARGE SCALE GENOMIC DNA]</scope>
    <source>
        <strain evidence="5">JCM 17130</strain>
    </source>
</reference>
<comment type="caution">
    <text evidence="4">The sequence shown here is derived from an EMBL/GenBank/DDBJ whole genome shotgun (WGS) entry which is preliminary data.</text>
</comment>
<dbReference type="EMBL" id="JBHSMK010000009">
    <property type="protein sequence ID" value="MFC5438123.1"/>
    <property type="molecule type" value="Genomic_DNA"/>
</dbReference>
<feature type="region of interest" description="Disordered" evidence="1">
    <location>
        <begin position="236"/>
        <end position="264"/>
    </location>
</feature>
<gene>
    <name evidence="4" type="ORF">ACFPME_16300</name>
</gene>
<dbReference type="RefSeq" id="WP_377306727.1">
    <property type="nucleotide sequence ID" value="NZ_JBHSMK010000009.1"/>
</dbReference>
<evidence type="ECO:0000259" key="3">
    <source>
        <dbReference type="Pfam" id="PF13349"/>
    </source>
</evidence>
<dbReference type="InterPro" id="IPR025164">
    <property type="entry name" value="Toastrack_DUF4097"/>
</dbReference>
<keyword evidence="2" id="KW-0732">Signal</keyword>
<organism evidence="4 5">
    <name type="scientific">Rhodanobacter umsongensis</name>
    <dbReference type="NCBI Taxonomy" id="633153"/>
    <lineage>
        <taxon>Bacteria</taxon>
        <taxon>Pseudomonadati</taxon>
        <taxon>Pseudomonadota</taxon>
        <taxon>Gammaproteobacteria</taxon>
        <taxon>Lysobacterales</taxon>
        <taxon>Rhodanobacteraceae</taxon>
        <taxon>Rhodanobacter</taxon>
    </lineage>
</organism>